<dbReference type="Proteomes" id="UP000226031">
    <property type="component" value="Unassembled WGS sequence"/>
</dbReference>
<evidence type="ECO:0000313" key="2">
    <source>
        <dbReference type="Proteomes" id="UP000226031"/>
    </source>
</evidence>
<evidence type="ECO:0000313" key="1">
    <source>
        <dbReference type="EMBL" id="PGH34074.1"/>
    </source>
</evidence>
<sequence length="132" mass="15481">MDPHPLIFDPDSLYILLSGLGDAYRFYWGLLLRQGSQLSQAFGCRQDRTLRARAPRCGGGYLKKIPIAHSQRFKEDISCRVWVLEASYELDNSGFIKLGQGGDRKPGRRQECWRHDKQEHEEKNCYQEQWKY</sequence>
<proteinExistence type="predicted"/>
<name>A0A2B7ZC92_9EURO</name>
<dbReference type="VEuPathDB" id="FungiDB:EMCG_05801"/>
<comment type="caution">
    <text evidence="1">The sequence shown here is derived from an EMBL/GenBank/DDBJ whole genome shotgun (WGS) entry which is preliminary data.</text>
</comment>
<dbReference type="AlphaFoldDB" id="A0A2B7ZC92"/>
<gene>
    <name evidence="1" type="ORF">GX50_03130</name>
</gene>
<accession>A0A2B7ZC92</accession>
<reference evidence="1 2" key="1">
    <citation type="submission" date="2017-10" db="EMBL/GenBank/DDBJ databases">
        <title>Comparative genomics in systemic dimorphic fungi from Ajellomycetaceae.</title>
        <authorList>
            <person name="Munoz J.F."/>
            <person name="Mcewen J.G."/>
            <person name="Clay O.K."/>
            <person name="Cuomo C.A."/>
        </authorList>
    </citation>
    <scope>NUCLEOTIDE SEQUENCE [LARGE SCALE GENOMIC DNA]</scope>
    <source>
        <strain evidence="1 2">UAMH4076</strain>
    </source>
</reference>
<keyword evidence="2" id="KW-1185">Reference proteome</keyword>
<dbReference type="EMBL" id="PDND01000048">
    <property type="protein sequence ID" value="PGH34074.1"/>
    <property type="molecule type" value="Genomic_DNA"/>
</dbReference>
<organism evidence="1 2">
    <name type="scientific">[Emmonsia] crescens</name>
    <dbReference type="NCBI Taxonomy" id="73230"/>
    <lineage>
        <taxon>Eukaryota</taxon>
        <taxon>Fungi</taxon>
        <taxon>Dikarya</taxon>
        <taxon>Ascomycota</taxon>
        <taxon>Pezizomycotina</taxon>
        <taxon>Eurotiomycetes</taxon>
        <taxon>Eurotiomycetidae</taxon>
        <taxon>Onygenales</taxon>
        <taxon>Ajellomycetaceae</taxon>
        <taxon>Emergomyces</taxon>
    </lineage>
</organism>
<protein>
    <submittedName>
        <fullName evidence="1">Uncharacterized protein</fullName>
    </submittedName>
</protein>